<evidence type="ECO:0000313" key="2">
    <source>
        <dbReference type="EMBL" id="KWS05696.1"/>
    </source>
</evidence>
<evidence type="ECO:0000313" key="3">
    <source>
        <dbReference type="Proteomes" id="UP000023435"/>
    </source>
</evidence>
<dbReference type="EMBL" id="JAJA02000001">
    <property type="protein sequence ID" value="KWS05696.1"/>
    <property type="molecule type" value="Genomic_DNA"/>
</dbReference>
<dbReference type="Proteomes" id="UP000023435">
    <property type="component" value="Unassembled WGS sequence"/>
</dbReference>
<reference evidence="2 3" key="1">
    <citation type="journal article" date="2014" name="Genome Announc.">
        <title>Draft Genome Sequence of Lysobacter capsici AZ78, a Bacterium Antagonistic to Plant-Pathogenic Oomycetes.</title>
        <authorList>
            <person name="Puopolo G."/>
            <person name="Sonego P."/>
            <person name="Engelen K."/>
            <person name="Pertot I."/>
        </authorList>
    </citation>
    <scope>NUCLEOTIDE SEQUENCE [LARGE SCALE GENOMIC DNA]</scope>
    <source>
        <strain evidence="2 3">AZ78</strain>
    </source>
</reference>
<dbReference type="AlphaFoldDB" id="A0A108UAT0"/>
<proteinExistence type="predicted"/>
<sequence length="127" mass="13509">MDGLGRLAGAVNGAGGLSGRSATAGRSPITPAWIRPDRDQAAHLRAIWHRYLCFMVAARHFVKRGKWGGIGVETGGRNGAQRAFAHSSRTPHETQTRANPLSASIQASTEFPMNLSAMRLALDTASS</sequence>
<gene>
    <name evidence="2" type="ORF">AZ78_3248</name>
</gene>
<organism evidence="2 3">
    <name type="scientific">Lysobacter capsici AZ78</name>
    <dbReference type="NCBI Taxonomy" id="1444315"/>
    <lineage>
        <taxon>Bacteria</taxon>
        <taxon>Pseudomonadati</taxon>
        <taxon>Pseudomonadota</taxon>
        <taxon>Gammaproteobacteria</taxon>
        <taxon>Lysobacterales</taxon>
        <taxon>Lysobacteraceae</taxon>
        <taxon>Lysobacter</taxon>
    </lineage>
</organism>
<comment type="caution">
    <text evidence="2">The sequence shown here is derived from an EMBL/GenBank/DDBJ whole genome shotgun (WGS) entry which is preliminary data.</text>
</comment>
<protein>
    <submittedName>
        <fullName evidence="2">Uncharacterized protein</fullName>
    </submittedName>
</protein>
<name>A0A108UAT0_9GAMM</name>
<feature type="region of interest" description="Disordered" evidence="1">
    <location>
        <begin position="80"/>
        <end position="102"/>
    </location>
</feature>
<evidence type="ECO:0000256" key="1">
    <source>
        <dbReference type="SAM" id="MobiDB-lite"/>
    </source>
</evidence>
<keyword evidence="3" id="KW-1185">Reference proteome</keyword>
<accession>A0A108UAT0</accession>